<dbReference type="RefSeq" id="WP_394834271.1">
    <property type="nucleotide sequence ID" value="NZ_CP089929.1"/>
</dbReference>
<feature type="transmembrane region" description="Helical" evidence="7">
    <location>
        <begin position="361"/>
        <end position="382"/>
    </location>
</feature>
<feature type="domain" description="MacB-like periplasmic core" evidence="9">
    <location>
        <begin position="418"/>
        <end position="613"/>
    </location>
</feature>
<gene>
    <name evidence="10" type="ORF">LVJ94_48010</name>
</gene>
<comment type="similarity">
    <text evidence="6">Belongs to the ABC-4 integral membrane protein family.</text>
</comment>
<evidence type="ECO:0000256" key="1">
    <source>
        <dbReference type="ARBA" id="ARBA00004651"/>
    </source>
</evidence>
<evidence type="ECO:0000259" key="8">
    <source>
        <dbReference type="Pfam" id="PF02687"/>
    </source>
</evidence>
<sequence length="793" mass="85864">MHDLRFAFRQLVKAPGFTLAVLLTLAGGIGACVAIFSVVSGVLLRPLPYPESDRLVVIRETNPPRFPEFRPSAAHYFEWQEATTQFEQLVAVRAGSRSLTGSAEPIRVRTLGVTPNYFTALRTPPERGRGFAADDALRGNDGVVVLSHGLWQRRFGGRPDILEQTIQLDEHAFRVIGVMPEAFESGDRSEVFTPLVWPEGAAHDHVSRIADVFGRLRPSASLESAQREVARLSEQMAEQNPDSKGWGVKLVPMLEFRVKGVRAILISLLGAVAFLLLIACTNVANLLLARATTRTKEIATRTALGASRGRIVRQLLVEAIVLAGLGGLLGLLVAHWGVGVLTSLAPDDFPRRSEVAFDLRTVAFALALSLLTGLIFGLAPAIQTARVDVNELLKGGGRGASATRRSRTWRGTVVVVQVAVTLMLLVGAGLLMRTFAELEKVNPGFEPRGALAVRVSLPKERFATHEQRVVFTERIAHRLAALPGVRAVGASQFVPFTPGGDYTYFRTDAQSATRTAELPATSTFYISPDYFKAMHIPVIHGRPFESFDTANAAHVAIINETMAKTHFGGNALGKRITGVPNEDWREIVGVVGDVKQELDGAAEMQLYEPFTQISAGVAVFVIRHDDATVRPDAVRSVIYEIDKNQSVDSLKPLPDWVAESISGQRFAMLLFGVFSGAALLLSVVGVYGVTGYAVTQREREFSIRSALGAQTRDIVRLVLLQSGKLIAVGVATGLVGAFALARLLDPFLFGISRYDPLTYGGIVLLLIVVGGVAALVPALRARRVDLMSVLRAE</sequence>
<dbReference type="PROSITE" id="PS51257">
    <property type="entry name" value="PROKAR_LIPOPROTEIN"/>
    <property type="match status" value="1"/>
</dbReference>
<accession>A0ABZ2L125</accession>
<protein>
    <submittedName>
        <fullName evidence="10">ABC transporter permease</fullName>
    </submittedName>
</protein>
<evidence type="ECO:0000256" key="7">
    <source>
        <dbReference type="SAM" id="Phobius"/>
    </source>
</evidence>
<feature type="transmembrane region" description="Helical" evidence="7">
    <location>
        <begin position="315"/>
        <end position="341"/>
    </location>
</feature>
<comment type="subcellular location">
    <subcellularLocation>
        <location evidence="1">Cell membrane</location>
        <topology evidence="1">Multi-pass membrane protein</topology>
    </subcellularLocation>
</comment>
<feature type="transmembrane region" description="Helical" evidence="7">
    <location>
        <begin position="413"/>
        <end position="432"/>
    </location>
</feature>
<evidence type="ECO:0000256" key="5">
    <source>
        <dbReference type="ARBA" id="ARBA00023136"/>
    </source>
</evidence>
<proteinExistence type="inferred from homology"/>
<keyword evidence="4 7" id="KW-1133">Transmembrane helix</keyword>
<keyword evidence="5 7" id="KW-0472">Membrane</keyword>
<feature type="transmembrane region" description="Helical" evidence="7">
    <location>
        <begin position="666"/>
        <end position="694"/>
    </location>
</feature>
<dbReference type="InterPro" id="IPR025857">
    <property type="entry name" value="MacB_PCD"/>
</dbReference>
<feature type="domain" description="ABC3 transporter permease C-terminal" evidence="8">
    <location>
        <begin position="673"/>
        <end position="784"/>
    </location>
</feature>
<dbReference type="Pfam" id="PF12704">
    <property type="entry name" value="MacB_PCD"/>
    <property type="match status" value="2"/>
</dbReference>
<evidence type="ECO:0000256" key="2">
    <source>
        <dbReference type="ARBA" id="ARBA00022475"/>
    </source>
</evidence>
<evidence type="ECO:0000256" key="4">
    <source>
        <dbReference type="ARBA" id="ARBA00022989"/>
    </source>
</evidence>
<dbReference type="NCBIfam" id="TIGR03434">
    <property type="entry name" value="ADOP"/>
    <property type="match status" value="1"/>
</dbReference>
<dbReference type="Pfam" id="PF02687">
    <property type="entry name" value="FtsX"/>
    <property type="match status" value="2"/>
</dbReference>
<dbReference type="EMBL" id="CP089983">
    <property type="protein sequence ID" value="WXB04627.1"/>
    <property type="molecule type" value="Genomic_DNA"/>
</dbReference>
<dbReference type="InterPro" id="IPR017800">
    <property type="entry name" value="ADOP"/>
</dbReference>
<reference evidence="10" key="1">
    <citation type="submission" date="2021-12" db="EMBL/GenBank/DDBJ databases">
        <title>Discovery of the Pendulisporaceae a myxobacterial family with distinct sporulation behavior and unique specialized metabolism.</title>
        <authorList>
            <person name="Garcia R."/>
            <person name="Popoff A."/>
            <person name="Bader C.D."/>
            <person name="Loehr J."/>
            <person name="Walesch S."/>
            <person name="Walt C."/>
            <person name="Boldt J."/>
            <person name="Bunk B."/>
            <person name="Haeckl F.J.F.P.J."/>
            <person name="Gunesch A.P."/>
            <person name="Birkelbach J."/>
            <person name="Nuebel U."/>
            <person name="Pietschmann T."/>
            <person name="Bach T."/>
            <person name="Mueller R."/>
        </authorList>
    </citation>
    <scope>NUCLEOTIDE SEQUENCE</scope>
    <source>
        <strain evidence="10">MSr11367</strain>
    </source>
</reference>
<dbReference type="InterPro" id="IPR003838">
    <property type="entry name" value="ABC3_permease_C"/>
</dbReference>
<evidence type="ECO:0000256" key="3">
    <source>
        <dbReference type="ARBA" id="ARBA00022692"/>
    </source>
</evidence>
<feature type="transmembrane region" description="Helical" evidence="7">
    <location>
        <begin position="756"/>
        <end position="779"/>
    </location>
</feature>
<keyword evidence="11" id="KW-1185">Reference proteome</keyword>
<feature type="domain" description="ABC3 transporter permease C-terminal" evidence="8">
    <location>
        <begin position="271"/>
        <end position="387"/>
    </location>
</feature>
<dbReference type="InterPro" id="IPR050250">
    <property type="entry name" value="Macrolide_Exporter_MacB"/>
</dbReference>
<feature type="transmembrane region" description="Helical" evidence="7">
    <location>
        <begin position="725"/>
        <end position="744"/>
    </location>
</feature>
<feature type="transmembrane region" description="Helical" evidence="7">
    <location>
        <begin position="21"/>
        <end position="44"/>
    </location>
</feature>
<evidence type="ECO:0000313" key="11">
    <source>
        <dbReference type="Proteomes" id="UP001374803"/>
    </source>
</evidence>
<evidence type="ECO:0000259" key="9">
    <source>
        <dbReference type="Pfam" id="PF12704"/>
    </source>
</evidence>
<dbReference type="PANTHER" id="PTHR30572">
    <property type="entry name" value="MEMBRANE COMPONENT OF TRANSPORTER-RELATED"/>
    <property type="match status" value="1"/>
</dbReference>
<evidence type="ECO:0000313" key="10">
    <source>
        <dbReference type="EMBL" id="WXB04627.1"/>
    </source>
</evidence>
<organism evidence="10 11">
    <name type="scientific">Pendulispora rubella</name>
    <dbReference type="NCBI Taxonomy" id="2741070"/>
    <lineage>
        <taxon>Bacteria</taxon>
        <taxon>Pseudomonadati</taxon>
        <taxon>Myxococcota</taxon>
        <taxon>Myxococcia</taxon>
        <taxon>Myxococcales</taxon>
        <taxon>Sorangiineae</taxon>
        <taxon>Pendulisporaceae</taxon>
        <taxon>Pendulispora</taxon>
    </lineage>
</organism>
<keyword evidence="2" id="KW-1003">Cell membrane</keyword>
<feature type="transmembrane region" description="Helical" evidence="7">
    <location>
        <begin position="263"/>
        <end position="288"/>
    </location>
</feature>
<evidence type="ECO:0000256" key="6">
    <source>
        <dbReference type="ARBA" id="ARBA00038076"/>
    </source>
</evidence>
<feature type="domain" description="MacB-like periplasmic core" evidence="9">
    <location>
        <begin position="18"/>
        <end position="231"/>
    </location>
</feature>
<dbReference type="Proteomes" id="UP001374803">
    <property type="component" value="Chromosome"/>
</dbReference>
<dbReference type="PANTHER" id="PTHR30572:SF4">
    <property type="entry name" value="ABC TRANSPORTER PERMEASE YTRF"/>
    <property type="match status" value="1"/>
</dbReference>
<name>A0ABZ2L125_9BACT</name>
<keyword evidence="3 7" id="KW-0812">Transmembrane</keyword>